<accession>A0A1E4RR76</accession>
<dbReference type="GO" id="GO:0006751">
    <property type="term" value="P:glutathione catabolic process"/>
    <property type="evidence" value="ECO:0007669"/>
    <property type="project" value="EnsemblFungi"/>
</dbReference>
<dbReference type="InterPro" id="IPR013024">
    <property type="entry name" value="GGCT-like"/>
</dbReference>
<dbReference type="GO" id="GO:0005737">
    <property type="term" value="C:cytoplasm"/>
    <property type="evidence" value="ECO:0007669"/>
    <property type="project" value="TreeGrafter"/>
</dbReference>
<dbReference type="PANTHER" id="PTHR12192">
    <property type="entry name" value="CATION TRANSPORT PROTEIN CHAC-RELATED"/>
    <property type="match status" value="1"/>
</dbReference>
<reference evidence="4" key="1">
    <citation type="submission" date="2016-05" db="EMBL/GenBank/DDBJ databases">
        <title>Comparative genomics of biotechnologically important yeasts.</title>
        <authorList>
            <consortium name="DOE Joint Genome Institute"/>
            <person name="Riley R."/>
            <person name="Haridas S."/>
            <person name="Wolfe K.H."/>
            <person name="Lopes M.R."/>
            <person name="Hittinger C.T."/>
            <person name="Goker M."/>
            <person name="Salamov A."/>
            <person name="Wisecaver J."/>
            <person name="Long T.M."/>
            <person name="Aerts A.L."/>
            <person name="Barry K."/>
            <person name="Choi C."/>
            <person name="Clum A."/>
            <person name="Coughlan A.Y."/>
            <person name="Deshpande S."/>
            <person name="Douglass A.P."/>
            <person name="Hanson S.J."/>
            <person name="Klenk H.-P."/>
            <person name="Labutti K."/>
            <person name="Lapidus A."/>
            <person name="Lindquist E."/>
            <person name="Lipzen A."/>
            <person name="Meier-Kolthoff J.P."/>
            <person name="Ohm R.A."/>
            <person name="Otillar R.P."/>
            <person name="Pangilinan J."/>
            <person name="Peng Y."/>
            <person name="Rokas A."/>
            <person name="Rosa C.A."/>
            <person name="Scheuner C."/>
            <person name="Sibirny A.A."/>
            <person name="Slot J.C."/>
            <person name="Stielow J.B."/>
            <person name="Sun H."/>
            <person name="Kurtzman C.P."/>
            <person name="Blackwell M."/>
            <person name="Grigoriev I.V."/>
            <person name="Jeffries T.W."/>
        </authorList>
    </citation>
    <scope>NUCLEOTIDE SEQUENCE [LARGE SCALE GENOMIC DNA]</scope>
    <source>
        <strain evidence="4">NRRL Y-1933</strain>
    </source>
</reference>
<dbReference type="OrthoDB" id="1933483at2759"/>
<dbReference type="AlphaFoldDB" id="A0A1E4RR76"/>
<evidence type="ECO:0000256" key="1">
    <source>
        <dbReference type="ARBA" id="ARBA00012344"/>
    </source>
</evidence>
<dbReference type="EMBL" id="KV454538">
    <property type="protein sequence ID" value="ODV69565.1"/>
    <property type="molecule type" value="Genomic_DNA"/>
</dbReference>
<dbReference type="GO" id="GO:0003839">
    <property type="term" value="F:gamma-glutamylcyclotransferase activity"/>
    <property type="evidence" value="ECO:0007669"/>
    <property type="project" value="EnsemblFungi"/>
</dbReference>
<gene>
    <name evidence="3" type="ORF">HYPBUDRAFT_171823</name>
</gene>
<proteinExistence type="predicted"/>
<dbReference type="InterPro" id="IPR006840">
    <property type="entry name" value="ChaC"/>
</dbReference>
<dbReference type="Pfam" id="PF04752">
    <property type="entry name" value="ChaC"/>
    <property type="match status" value="1"/>
</dbReference>
<dbReference type="PANTHER" id="PTHR12192:SF2">
    <property type="entry name" value="GLUTATHIONE-SPECIFIC GAMMA-GLUTAMYLCYCLOTRANSFERASE 2"/>
    <property type="match status" value="1"/>
</dbReference>
<dbReference type="GeneID" id="30997400"/>
<organism evidence="3 4">
    <name type="scientific">Hyphopichia burtonii NRRL Y-1933</name>
    <dbReference type="NCBI Taxonomy" id="984485"/>
    <lineage>
        <taxon>Eukaryota</taxon>
        <taxon>Fungi</taxon>
        <taxon>Dikarya</taxon>
        <taxon>Ascomycota</taxon>
        <taxon>Saccharomycotina</taxon>
        <taxon>Pichiomycetes</taxon>
        <taxon>Debaryomycetaceae</taxon>
        <taxon>Hyphopichia</taxon>
    </lineage>
</organism>
<dbReference type="STRING" id="984485.A0A1E4RR76"/>
<dbReference type="GO" id="GO:0061928">
    <property type="term" value="F:glutathione specific gamma-glutamylcyclotransferase activity"/>
    <property type="evidence" value="ECO:0007669"/>
    <property type="project" value="UniProtKB-EC"/>
</dbReference>
<keyword evidence="2" id="KW-0456">Lyase</keyword>
<dbReference type="RefSeq" id="XP_020078632.1">
    <property type="nucleotide sequence ID" value="XM_020222851.1"/>
</dbReference>
<dbReference type="CDD" id="cd06661">
    <property type="entry name" value="GGCT_like"/>
    <property type="match status" value="1"/>
</dbReference>
<protein>
    <recommendedName>
        <fullName evidence="1">glutathione-specific gamma-glutamylcyclotransferase</fullName>
        <ecNumber evidence="1">4.3.2.7</ecNumber>
    </recommendedName>
</protein>
<sequence length="247" mass="28663">MTDDEGMWVIGYGSLIFKPPPHCAFKISGYLKGFIRRFWQSSSDHRGTIESPGRVVTLVSLDDLKQHKRFHNDLHMYEMRSHDRECDLVDSSESIEQIKDIPYRIDQLSDEDLRVWCVAYYISPEYVEEVRNYLNIREQDGYTTHKVPFHITNIPEKVDPNVIERIPHNKQGDRFIESYIYIGTIDNDSFIGPESVVDTGEKIKISKGPSGLNSDYLRDLTLAVRTLDPNGLSRDYYLEDLLNLVDN</sequence>
<keyword evidence="4" id="KW-1185">Reference proteome</keyword>
<name>A0A1E4RR76_9ASCO</name>
<dbReference type="EC" id="4.3.2.7" evidence="1"/>
<evidence type="ECO:0000313" key="4">
    <source>
        <dbReference type="Proteomes" id="UP000095085"/>
    </source>
</evidence>
<evidence type="ECO:0000256" key="2">
    <source>
        <dbReference type="ARBA" id="ARBA00023239"/>
    </source>
</evidence>
<evidence type="ECO:0000313" key="3">
    <source>
        <dbReference type="EMBL" id="ODV69565.1"/>
    </source>
</evidence>
<dbReference type="Proteomes" id="UP000095085">
    <property type="component" value="Unassembled WGS sequence"/>
</dbReference>